<dbReference type="InterPro" id="IPR006205">
    <property type="entry name" value="Mev_gal_kin"/>
</dbReference>
<evidence type="ECO:0000256" key="6">
    <source>
        <dbReference type="ARBA" id="ARBA00022840"/>
    </source>
</evidence>
<dbReference type="GO" id="GO:0005524">
    <property type="term" value="F:ATP binding"/>
    <property type="evidence" value="ECO:0007669"/>
    <property type="project" value="UniProtKB-KW"/>
</dbReference>
<dbReference type="RefSeq" id="WP_003099844.1">
    <property type="nucleotide sequence ID" value="NZ_CP010783.1"/>
</dbReference>
<evidence type="ECO:0000256" key="9">
    <source>
        <dbReference type="ARBA" id="ARBA00029438"/>
    </source>
</evidence>
<dbReference type="EC" id="2.7.1.36" evidence="13"/>
<dbReference type="KEGG" id="sio:DW64_05310"/>
<sequence length="294" mass="31661">MNKKIGIGKAHSKIILMGEHSVVYGYPAIALPLKDIEVTCCIKEAQENLTFDFYDTLSTAIYAALDYLQIKEKPITYKIKSQVPQKRGMGSSAAVSIATIRAVFDYFDQEITDDLLEILVNKAEIIAHTNPSGLDAKTCLSDHAIKFIRNVGFDTININLDAYLVIADTGIHGQTREAVAKVAQFEELNLPHLEKLGQLTEKVELAIATKAIHDIGACMTMAHESLKAIGVSVEKSNDLVSIALASGALGAKMSGGGLGGCIIALTDSKETAKNVSQELRKGGAVNTWIQTLSQ</sequence>
<dbReference type="EMBL" id="QLQD01000053">
    <property type="protein sequence ID" value="RLU56787.1"/>
    <property type="molecule type" value="Genomic_DNA"/>
</dbReference>
<feature type="domain" description="GHMP kinase N-terminal" evidence="10">
    <location>
        <begin position="61"/>
        <end position="137"/>
    </location>
</feature>
<dbReference type="PANTHER" id="PTHR43290">
    <property type="entry name" value="MEVALONATE KINASE"/>
    <property type="match status" value="1"/>
</dbReference>
<keyword evidence="2" id="KW-0444">Lipid biosynthesis</keyword>
<dbReference type="AlphaFoldDB" id="A0A3L8GJR7"/>
<evidence type="ECO:0000256" key="2">
    <source>
        <dbReference type="ARBA" id="ARBA00022516"/>
    </source>
</evidence>
<evidence type="ECO:0000313" key="13">
    <source>
        <dbReference type="EMBL" id="RLU56787.1"/>
    </source>
</evidence>
<comment type="pathway">
    <text evidence="9">Isoprenoid biosynthesis; isopentenyl diphosphate biosynthesis via mevalonate pathway; isopentenyl diphosphate from (R)-mevalonate: step 1/3.</text>
</comment>
<evidence type="ECO:0000256" key="1">
    <source>
        <dbReference type="ARBA" id="ARBA00022490"/>
    </source>
</evidence>
<evidence type="ECO:0000313" key="14">
    <source>
        <dbReference type="Proteomes" id="UP000025245"/>
    </source>
</evidence>
<evidence type="ECO:0000259" key="11">
    <source>
        <dbReference type="Pfam" id="PF08544"/>
    </source>
</evidence>
<dbReference type="InterPro" id="IPR014721">
    <property type="entry name" value="Ribsml_uS5_D2-typ_fold_subgr"/>
</dbReference>
<keyword evidence="4" id="KW-0547">Nucleotide-binding</keyword>
<dbReference type="NCBIfam" id="TIGR00549">
    <property type="entry name" value="mevalon_kin"/>
    <property type="match status" value="1"/>
</dbReference>
<evidence type="ECO:0000256" key="7">
    <source>
        <dbReference type="ARBA" id="ARBA00022842"/>
    </source>
</evidence>
<dbReference type="EMBL" id="CP007586">
    <property type="protein sequence ID" value="AHY15881.1"/>
    <property type="molecule type" value="Genomic_DNA"/>
</dbReference>
<dbReference type="GO" id="GO:0004496">
    <property type="term" value="F:mevalonate kinase activity"/>
    <property type="evidence" value="ECO:0007669"/>
    <property type="project" value="UniProtKB-EC"/>
</dbReference>
<dbReference type="GO" id="GO:0019287">
    <property type="term" value="P:isopentenyl diphosphate biosynthetic process, mevalonate pathway"/>
    <property type="evidence" value="ECO:0007669"/>
    <property type="project" value="UniProtKB-UniPathway"/>
</dbReference>
<dbReference type="SUPFAM" id="SSF55060">
    <property type="entry name" value="GHMP Kinase, C-terminal domain"/>
    <property type="match status" value="1"/>
</dbReference>
<dbReference type="GO" id="GO:0005829">
    <property type="term" value="C:cytosol"/>
    <property type="evidence" value="ECO:0007669"/>
    <property type="project" value="TreeGrafter"/>
</dbReference>
<dbReference type="STRING" id="1346.BMF34_05395"/>
<dbReference type="Proteomes" id="UP000025245">
    <property type="component" value="Chromosome"/>
</dbReference>
<keyword evidence="7" id="KW-0460">Magnesium</keyword>
<feature type="domain" description="GHMP kinase C-terminal" evidence="11">
    <location>
        <begin position="208"/>
        <end position="283"/>
    </location>
</feature>
<evidence type="ECO:0000259" key="10">
    <source>
        <dbReference type="Pfam" id="PF00288"/>
    </source>
</evidence>
<evidence type="ECO:0000313" key="15">
    <source>
        <dbReference type="Proteomes" id="UP000269148"/>
    </source>
</evidence>
<dbReference type="Pfam" id="PF00288">
    <property type="entry name" value="GHMP_kinases_N"/>
    <property type="match status" value="1"/>
</dbReference>
<protein>
    <submittedName>
        <fullName evidence="13">Mevalonate kinase</fullName>
        <ecNumber evidence="13">2.7.1.36</ecNumber>
    </submittedName>
</protein>
<dbReference type="Gene3D" id="3.30.70.890">
    <property type="entry name" value="GHMP kinase, C-terminal domain"/>
    <property type="match status" value="1"/>
</dbReference>
<evidence type="ECO:0000256" key="5">
    <source>
        <dbReference type="ARBA" id="ARBA00022777"/>
    </source>
</evidence>
<name>A0A3L8GJR7_STRIN</name>
<dbReference type="UniPathway" id="UPA00057">
    <property type="reaction ID" value="UER00098"/>
</dbReference>
<evidence type="ECO:0000256" key="8">
    <source>
        <dbReference type="ARBA" id="ARBA00023098"/>
    </source>
</evidence>
<dbReference type="PANTHER" id="PTHR43290:SF2">
    <property type="entry name" value="MEVALONATE KINASE"/>
    <property type="match status" value="1"/>
</dbReference>
<evidence type="ECO:0000256" key="4">
    <source>
        <dbReference type="ARBA" id="ARBA00022741"/>
    </source>
</evidence>
<dbReference type="InterPro" id="IPR036554">
    <property type="entry name" value="GHMP_kinase_C_sf"/>
</dbReference>
<dbReference type="InterPro" id="IPR006204">
    <property type="entry name" value="GHMP_kinase_N_dom"/>
</dbReference>
<dbReference type="KEGG" id="siq:DQ08_05315"/>
<keyword evidence="1" id="KW-0963">Cytoplasm</keyword>
<dbReference type="Gene3D" id="3.30.230.10">
    <property type="match status" value="1"/>
</dbReference>
<dbReference type="Proteomes" id="UP000269148">
    <property type="component" value="Unassembled WGS sequence"/>
</dbReference>
<proteinExistence type="predicted"/>
<organism evidence="13 15">
    <name type="scientific">Streptococcus iniae</name>
    <name type="common">Streptococcus shiloi</name>
    <dbReference type="NCBI Taxonomy" id="1346"/>
    <lineage>
        <taxon>Bacteria</taxon>
        <taxon>Bacillati</taxon>
        <taxon>Bacillota</taxon>
        <taxon>Bacilli</taxon>
        <taxon>Lactobacillales</taxon>
        <taxon>Streptococcaceae</taxon>
        <taxon>Streptococcus</taxon>
    </lineage>
</organism>
<dbReference type="GeneID" id="35765513"/>
<gene>
    <name evidence="13" type="primary">mvk</name>
    <name evidence="13" type="ORF">DIY07_05615</name>
    <name evidence="12" type="ORF">DQ08_05315</name>
</gene>
<dbReference type="KEGG" id="siz:SI82_05500"/>
<keyword evidence="5 13" id="KW-0418">Kinase</keyword>
<dbReference type="InterPro" id="IPR013750">
    <property type="entry name" value="GHMP_kinase_C_dom"/>
</dbReference>
<accession>A0A3L8GJR7</accession>
<dbReference type="Pfam" id="PF08544">
    <property type="entry name" value="GHMP_kinases_C"/>
    <property type="match status" value="1"/>
</dbReference>
<keyword evidence="6" id="KW-0067">ATP-binding</keyword>
<keyword evidence="8" id="KW-0443">Lipid metabolism</keyword>
<evidence type="ECO:0000256" key="3">
    <source>
        <dbReference type="ARBA" id="ARBA00022679"/>
    </source>
</evidence>
<keyword evidence="3 13" id="KW-0808">Transferase</keyword>
<reference evidence="13 15" key="2">
    <citation type="submission" date="2018-06" db="EMBL/GenBank/DDBJ databases">
        <title>Mutators as drivers of adaptation in pathogenic bacteria and a risk factor for host jumps and vaccine escape.</title>
        <authorList>
            <person name="Barnes A.C."/>
            <person name="Silayeva O."/>
        </authorList>
    </citation>
    <scope>NUCLEOTIDE SEQUENCE [LARGE SCALE GENOMIC DNA]</scope>
    <source>
        <strain evidence="13 15">QMA0445</strain>
    </source>
</reference>
<dbReference type="OrthoDB" id="9764892at2"/>
<dbReference type="SMR" id="A0A3L8GJR7"/>
<reference evidence="12 14" key="1">
    <citation type="journal article" date="2014" name="Genome Announc.">
        <title>Complete Genome Sequence of a Virulent Strain, Streptococcus iniae ISET0901, Isolated from Diseased Tilapia.</title>
        <authorList>
            <person name="Pridgeon J.W."/>
            <person name="Zhang D."/>
            <person name="Zhang L."/>
        </authorList>
    </citation>
    <scope>NUCLEOTIDE SEQUENCE [LARGE SCALE GENOMIC DNA]</scope>
    <source>
        <strain evidence="12 14">ISET0901</strain>
    </source>
</reference>
<keyword evidence="14" id="KW-1185">Reference proteome</keyword>
<evidence type="ECO:0000313" key="12">
    <source>
        <dbReference type="EMBL" id="AHY15881.1"/>
    </source>
</evidence>
<dbReference type="PRINTS" id="PR00959">
    <property type="entry name" value="MEVGALKINASE"/>
</dbReference>
<dbReference type="SUPFAM" id="SSF54211">
    <property type="entry name" value="Ribosomal protein S5 domain 2-like"/>
    <property type="match status" value="1"/>
</dbReference>
<dbReference type="InterPro" id="IPR020568">
    <property type="entry name" value="Ribosomal_Su5_D2-typ_SF"/>
</dbReference>